<comment type="caution">
    <text evidence="2">The sequence shown here is derived from an EMBL/GenBank/DDBJ whole genome shotgun (WGS) entry which is preliminary data.</text>
</comment>
<accession>A0A9Q0K1E8</accession>
<evidence type="ECO:0000256" key="1">
    <source>
        <dbReference type="SAM" id="MobiDB-lite"/>
    </source>
</evidence>
<evidence type="ECO:0000313" key="3">
    <source>
        <dbReference type="Proteomes" id="UP001141806"/>
    </source>
</evidence>
<sequence>MVGLERFKSEAEEHVKQEPTADRIRGESIKWFHAIKKQKKGRSPSSKKSWRIGGGLETWSWEESSQLCRRLHHSTFVTLTTTMEVWVPLYPTKESKTSLIPPPPLTVMVLMDHLLPLPSPTAIEAESLEQTSQPPLMDSSKTIYFRTAIHK</sequence>
<name>A0A9Q0K1E8_9MAGN</name>
<keyword evidence="3" id="KW-1185">Reference proteome</keyword>
<organism evidence="2 3">
    <name type="scientific">Protea cynaroides</name>
    <dbReference type="NCBI Taxonomy" id="273540"/>
    <lineage>
        <taxon>Eukaryota</taxon>
        <taxon>Viridiplantae</taxon>
        <taxon>Streptophyta</taxon>
        <taxon>Embryophyta</taxon>
        <taxon>Tracheophyta</taxon>
        <taxon>Spermatophyta</taxon>
        <taxon>Magnoliopsida</taxon>
        <taxon>Proteales</taxon>
        <taxon>Proteaceae</taxon>
        <taxon>Protea</taxon>
    </lineage>
</organism>
<proteinExistence type="predicted"/>
<dbReference type="Proteomes" id="UP001141806">
    <property type="component" value="Unassembled WGS sequence"/>
</dbReference>
<gene>
    <name evidence="2" type="ORF">NE237_025089</name>
</gene>
<dbReference type="EMBL" id="JAMYWD010000010">
    <property type="protein sequence ID" value="KAJ4957978.1"/>
    <property type="molecule type" value="Genomic_DNA"/>
</dbReference>
<evidence type="ECO:0000313" key="2">
    <source>
        <dbReference type="EMBL" id="KAJ4957978.1"/>
    </source>
</evidence>
<dbReference type="AlphaFoldDB" id="A0A9Q0K1E8"/>
<reference evidence="2" key="1">
    <citation type="journal article" date="2023" name="Plant J.">
        <title>The genome of the king protea, Protea cynaroides.</title>
        <authorList>
            <person name="Chang J."/>
            <person name="Duong T.A."/>
            <person name="Schoeman C."/>
            <person name="Ma X."/>
            <person name="Roodt D."/>
            <person name="Barker N."/>
            <person name="Li Z."/>
            <person name="Van de Peer Y."/>
            <person name="Mizrachi E."/>
        </authorList>
    </citation>
    <scope>NUCLEOTIDE SEQUENCE</scope>
    <source>
        <tissue evidence="2">Young leaves</tissue>
    </source>
</reference>
<feature type="region of interest" description="Disordered" evidence="1">
    <location>
        <begin position="1"/>
        <end position="22"/>
    </location>
</feature>
<protein>
    <submittedName>
        <fullName evidence="2">Uncharacterized protein</fullName>
    </submittedName>
</protein>